<reference evidence="10" key="2">
    <citation type="submission" date="2020-09" db="EMBL/GenBank/DDBJ databases">
        <authorList>
            <person name="Sun Q."/>
            <person name="Zhou Y."/>
        </authorList>
    </citation>
    <scope>NUCLEOTIDE SEQUENCE</scope>
    <source>
        <strain evidence="10">CGMCC 4.5737</strain>
    </source>
</reference>
<dbReference type="GO" id="GO:0005886">
    <property type="term" value="C:plasma membrane"/>
    <property type="evidence" value="ECO:0007669"/>
    <property type="project" value="UniProtKB-SubCell"/>
</dbReference>
<comment type="caution">
    <text evidence="10">The sequence shown here is derived from an EMBL/GenBank/DDBJ whole genome shotgun (WGS) entry which is preliminary data.</text>
</comment>
<feature type="transmembrane region" description="Helical" evidence="8">
    <location>
        <begin position="359"/>
        <end position="377"/>
    </location>
</feature>
<dbReference type="AlphaFoldDB" id="A0A8J3C706"/>
<sequence>MPGPRTRTASPRRWFGLALMSLSLLVIGLDATILAVALPTLTTDLNASTRELQWIVDAYSLTFASFLLPAGLLGDRYGRRAVLLLGFVIFGAASGWAAFSSDAQGLIAARALMGVGAAIITPLTLAMVPVMFPREERGKAHATWSVVSGIGLPLGPILGGWFLEHFWWGSVFLINIPILAIALIGTPFLVPESRAAEAPRVDLLGTLLSTAGLVLLVYGIIEGPHLGWVDVETTGTIVLGLVLLMVFVWWQARTDHPLLDLGLFRSRRFTWPTMALALVFLSLMGMLFVLTPYLQTVLGASPFGTGIRLLPLVAGLLLGAAPSDWLVKRFGAKLVIATGLFVLSAALLGYTRLTVGDSYQFTGTLLVAVGLGMGMTLPSSINHLMEALSAHKTGVGTAVNNAFRQVGAALGVALLGTIINTTYSDKMDSAAALLPPPLRSVVKDSIGAAHEAAARLGPAGDRLVAAANDAYVRAAANAALVAAIVCAVGFVVILLFLPWKPDAVHAPAEAQQEQAGQSDDTAVESSSSLP</sequence>
<keyword evidence="5 8" id="KW-1133">Transmembrane helix</keyword>
<keyword evidence="6 8" id="KW-0472">Membrane</keyword>
<evidence type="ECO:0000256" key="3">
    <source>
        <dbReference type="ARBA" id="ARBA00022475"/>
    </source>
</evidence>
<dbReference type="NCBIfam" id="TIGR00711">
    <property type="entry name" value="efflux_EmrB"/>
    <property type="match status" value="1"/>
</dbReference>
<keyword evidence="2" id="KW-0813">Transport</keyword>
<evidence type="ECO:0000256" key="1">
    <source>
        <dbReference type="ARBA" id="ARBA00004651"/>
    </source>
</evidence>
<dbReference type="PANTHER" id="PTHR42718:SF42">
    <property type="entry name" value="EXPORT PROTEIN"/>
    <property type="match status" value="1"/>
</dbReference>
<evidence type="ECO:0000313" key="10">
    <source>
        <dbReference type="EMBL" id="GGM46007.1"/>
    </source>
</evidence>
<feature type="compositionally biased region" description="Low complexity" evidence="7">
    <location>
        <begin position="507"/>
        <end position="517"/>
    </location>
</feature>
<accession>A0A8J3C706</accession>
<evidence type="ECO:0000313" key="11">
    <source>
        <dbReference type="Proteomes" id="UP000637578"/>
    </source>
</evidence>
<dbReference type="InterPro" id="IPR011701">
    <property type="entry name" value="MFS"/>
</dbReference>
<feature type="region of interest" description="Disordered" evidence="7">
    <location>
        <begin position="507"/>
        <end position="530"/>
    </location>
</feature>
<feature type="domain" description="Major facilitator superfamily (MFS) profile" evidence="9">
    <location>
        <begin position="16"/>
        <end position="501"/>
    </location>
</feature>
<evidence type="ECO:0000256" key="7">
    <source>
        <dbReference type="SAM" id="MobiDB-lite"/>
    </source>
</evidence>
<evidence type="ECO:0000256" key="5">
    <source>
        <dbReference type="ARBA" id="ARBA00022989"/>
    </source>
</evidence>
<dbReference type="CDD" id="cd17321">
    <property type="entry name" value="MFS_MMR_MDR_like"/>
    <property type="match status" value="1"/>
</dbReference>
<protein>
    <submittedName>
        <fullName evidence="10">MFS transporter</fullName>
    </submittedName>
</protein>
<keyword evidence="3" id="KW-1003">Cell membrane</keyword>
<evidence type="ECO:0000259" key="9">
    <source>
        <dbReference type="PROSITE" id="PS50850"/>
    </source>
</evidence>
<feature type="transmembrane region" description="Helical" evidence="8">
    <location>
        <begin position="14"/>
        <end position="38"/>
    </location>
</feature>
<feature type="transmembrane region" description="Helical" evidence="8">
    <location>
        <begin position="306"/>
        <end position="327"/>
    </location>
</feature>
<evidence type="ECO:0000256" key="6">
    <source>
        <dbReference type="ARBA" id="ARBA00023136"/>
    </source>
</evidence>
<feature type="transmembrane region" description="Helical" evidence="8">
    <location>
        <begin position="334"/>
        <end position="353"/>
    </location>
</feature>
<dbReference type="InterPro" id="IPR020846">
    <property type="entry name" value="MFS_dom"/>
</dbReference>
<dbReference type="PANTHER" id="PTHR42718">
    <property type="entry name" value="MAJOR FACILITATOR SUPERFAMILY MULTIDRUG TRANSPORTER MFSC"/>
    <property type="match status" value="1"/>
</dbReference>
<feature type="transmembrane region" description="Helical" evidence="8">
    <location>
        <begin position="201"/>
        <end position="221"/>
    </location>
</feature>
<dbReference type="GO" id="GO:0022857">
    <property type="term" value="F:transmembrane transporter activity"/>
    <property type="evidence" value="ECO:0007669"/>
    <property type="project" value="InterPro"/>
</dbReference>
<dbReference type="Proteomes" id="UP000637578">
    <property type="component" value="Unassembled WGS sequence"/>
</dbReference>
<dbReference type="Gene3D" id="1.20.1250.20">
    <property type="entry name" value="MFS general substrate transporter like domains"/>
    <property type="match status" value="1"/>
</dbReference>
<evidence type="ECO:0000256" key="8">
    <source>
        <dbReference type="SAM" id="Phobius"/>
    </source>
</evidence>
<feature type="transmembrane region" description="Helical" evidence="8">
    <location>
        <begin position="273"/>
        <end position="294"/>
    </location>
</feature>
<dbReference type="RefSeq" id="WP_189055512.1">
    <property type="nucleotide sequence ID" value="NZ_BMMK01000005.1"/>
</dbReference>
<feature type="transmembrane region" description="Helical" evidence="8">
    <location>
        <begin position="111"/>
        <end position="132"/>
    </location>
</feature>
<dbReference type="Pfam" id="PF07690">
    <property type="entry name" value="MFS_1"/>
    <property type="match status" value="1"/>
</dbReference>
<organism evidence="10 11">
    <name type="scientific">Longimycelium tulufanense</name>
    <dbReference type="NCBI Taxonomy" id="907463"/>
    <lineage>
        <taxon>Bacteria</taxon>
        <taxon>Bacillati</taxon>
        <taxon>Actinomycetota</taxon>
        <taxon>Actinomycetes</taxon>
        <taxon>Pseudonocardiales</taxon>
        <taxon>Pseudonocardiaceae</taxon>
        <taxon>Longimycelium</taxon>
    </lineage>
</organism>
<proteinExistence type="predicted"/>
<feature type="transmembrane region" description="Helical" evidence="8">
    <location>
        <begin position="81"/>
        <end position="99"/>
    </location>
</feature>
<dbReference type="InterPro" id="IPR004638">
    <property type="entry name" value="EmrB-like"/>
</dbReference>
<feature type="transmembrane region" description="Helical" evidence="8">
    <location>
        <begin position="144"/>
        <end position="163"/>
    </location>
</feature>
<keyword evidence="11" id="KW-1185">Reference proteome</keyword>
<keyword evidence="4 8" id="KW-0812">Transmembrane</keyword>
<dbReference type="Gene3D" id="1.20.1720.10">
    <property type="entry name" value="Multidrug resistance protein D"/>
    <property type="match status" value="1"/>
</dbReference>
<dbReference type="EMBL" id="BMMK01000005">
    <property type="protein sequence ID" value="GGM46007.1"/>
    <property type="molecule type" value="Genomic_DNA"/>
</dbReference>
<dbReference type="SUPFAM" id="SSF103473">
    <property type="entry name" value="MFS general substrate transporter"/>
    <property type="match status" value="1"/>
</dbReference>
<evidence type="ECO:0000256" key="4">
    <source>
        <dbReference type="ARBA" id="ARBA00022692"/>
    </source>
</evidence>
<dbReference type="InterPro" id="IPR036259">
    <property type="entry name" value="MFS_trans_sf"/>
</dbReference>
<feature type="transmembrane region" description="Helical" evidence="8">
    <location>
        <begin position="478"/>
        <end position="499"/>
    </location>
</feature>
<feature type="transmembrane region" description="Helical" evidence="8">
    <location>
        <begin position="233"/>
        <end position="252"/>
    </location>
</feature>
<name>A0A8J3C706_9PSEU</name>
<evidence type="ECO:0000256" key="2">
    <source>
        <dbReference type="ARBA" id="ARBA00022448"/>
    </source>
</evidence>
<reference evidence="10" key="1">
    <citation type="journal article" date="2014" name="Int. J. Syst. Evol. Microbiol.">
        <title>Complete genome sequence of Corynebacterium casei LMG S-19264T (=DSM 44701T), isolated from a smear-ripened cheese.</title>
        <authorList>
            <consortium name="US DOE Joint Genome Institute (JGI-PGF)"/>
            <person name="Walter F."/>
            <person name="Albersmeier A."/>
            <person name="Kalinowski J."/>
            <person name="Ruckert C."/>
        </authorList>
    </citation>
    <scope>NUCLEOTIDE SEQUENCE</scope>
    <source>
        <strain evidence="10">CGMCC 4.5737</strain>
    </source>
</reference>
<feature type="compositionally biased region" description="Polar residues" evidence="7">
    <location>
        <begin position="518"/>
        <end position="530"/>
    </location>
</feature>
<feature type="transmembrane region" description="Helical" evidence="8">
    <location>
        <begin position="169"/>
        <end position="189"/>
    </location>
</feature>
<comment type="subcellular location">
    <subcellularLocation>
        <location evidence="1">Cell membrane</location>
        <topology evidence="1">Multi-pass membrane protein</topology>
    </subcellularLocation>
</comment>
<dbReference type="PROSITE" id="PS50850">
    <property type="entry name" value="MFS"/>
    <property type="match status" value="1"/>
</dbReference>
<feature type="transmembrane region" description="Helical" evidence="8">
    <location>
        <begin position="58"/>
        <end position="74"/>
    </location>
</feature>
<gene>
    <name evidence="10" type="ORF">GCM10012275_16250</name>
</gene>